<reference evidence="1 2" key="1">
    <citation type="journal article" date="2019" name="Sci. Rep.">
        <title>Extended insight into the Mycobacterium chelonae-abscessus complex through whole genome sequencing of Mycobacterium salmoniphilum outbreak and Mycobacterium salmoniphilum-like strains.</title>
        <authorList>
            <person name="Behra P.R.K."/>
            <person name="Das S."/>
            <person name="Pettersson B.M.F."/>
            <person name="Shirreff L."/>
            <person name="DuCote T."/>
            <person name="Jacobsson K.G."/>
            <person name="Ennis D.G."/>
            <person name="Kirsebom L.A."/>
        </authorList>
    </citation>
    <scope>NUCLEOTIDE SEQUENCE [LARGE SCALE GENOMIC DNA]</scope>
    <source>
        <strain evidence="1 2">DSM 45524</strain>
    </source>
</reference>
<dbReference type="Proteomes" id="UP000295627">
    <property type="component" value="Unassembled WGS sequence"/>
</dbReference>
<evidence type="ECO:0000313" key="1">
    <source>
        <dbReference type="EMBL" id="TDH18003.1"/>
    </source>
</evidence>
<gene>
    <name evidence="1" type="ORF">EJ571_25080</name>
</gene>
<dbReference type="RefSeq" id="WP_133052571.1">
    <property type="nucleotide sequence ID" value="NZ_MAFQ01000014.1"/>
</dbReference>
<organism evidence="1 2">
    <name type="scientific">Mycobacteroides franklinii</name>
    <dbReference type="NCBI Taxonomy" id="948102"/>
    <lineage>
        <taxon>Bacteria</taxon>
        <taxon>Bacillati</taxon>
        <taxon>Actinomycetota</taxon>
        <taxon>Actinomycetes</taxon>
        <taxon>Mycobacteriales</taxon>
        <taxon>Mycobacteriaceae</taxon>
        <taxon>Mycobacteroides</taxon>
    </lineage>
</organism>
<accession>A0A4R5P516</accession>
<dbReference type="EMBL" id="RXLR01000024">
    <property type="protein sequence ID" value="TDH18003.1"/>
    <property type="molecule type" value="Genomic_DNA"/>
</dbReference>
<protein>
    <submittedName>
        <fullName evidence="1">Uncharacterized protein</fullName>
    </submittedName>
</protein>
<name>A0A4R5P516_9MYCO</name>
<dbReference type="AlphaFoldDB" id="A0A4R5P516"/>
<evidence type="ECO:0000313" key="2">
    <source>
        <dbReference type="Proteomes" id="UP000295627"/>
    </source>
</evidence>
<sequence>MNAVAAFWEPKVQWAIKGDRTPEGAHSLRIAGEHYTARPGINTGPSSLGFDGAVRRWRDSTGAEYFSNDVMCQGAIPSALQDMLPDNAEWVDAPVGVVVRAHAAQVNS</sequence>
<proteinExistence type="predicted"/>
<comment type="caution">
    <text evidence="1">The sequence shown here is derived from an EMBL/GenBank/DDBJ whole genome shotgun (WGS) entry which is preliminary data.</text>
</comment>